<evidence type="ECO:0000256" key="11">
    <source>
        <dbReference type="ARBA" id="ARBA00023295"/>
    </source>
</evidence>
<feature type="signal peptide" evidence="14">
    <location>
        <begin position="1"/>
        <end position="19"/>
    </location>
</feature>
<dbReference type="SUPFAM" id="SSF51011">
    <property type="entry name" value="Glycosyl hydrolase domain"/>
    <property type="match status" value="1"/>
</dbReference>
<dbReference type="Pfam" id="PF16499">
    <property type="entry name" value="Melibiase_2"/>
    <property type="match status" value="1"/>
</dbReference>
<accession>A0A1V6SFQ8</accession>
<keyword evidence="5" id="KW-0964">Secreted</keyword>
<evidence type="ECO:0000256" key="12">
    <source>
        <dbReference type="ARBA" id="ARBA00023326"/>
    </source>
</evidence>
<dbReference type="InterPro" id="IPR013785">
    <property type="entry name" value="Aldolase_TIM"/>
</dbReference>
<organism evidence="16 17">
    <name type="scientific">Penicillium vulpinum</name>
    <dbReference type="NCBI Taxonomy" id="29845"/>
    <lineage>
        <taxon>Eukaryota</taxon>
        <taxon>Fungi</taxon>
        <taxon>Dikarya</taxon>
        <taxon>Ascomycota</taxon>
        <taxon>Pezizomycotina</taxon>
        <taxon>Eurotiomycetes</taxon>
        <taxon>Eurotiomycetidae</taxon>
        <taxon>Eurotiales</taxon>
        <taxon>Aspergillaceae</taxon>
        <taxon>Penicillium</taxon>
    </lineage>
</organism>
<evidence type="ECO:0000256" key="8">
    <source>
        <dbReference type="ARBA" id="ARBA00023157"/>
    </source>
</evidence>
<name>A0A1V6SFQ8_9EURO</name>
<dbReference type="EMBL" id="MDYP01000001">
    <property type="protein sequence ID" value="OQE12599.1"/>
    <property type="molecule type" value="Genomic_DNA"/>
</dbReference>
<keyword evidence="10" id="KW-0119">Carbohydrate metabolism</keyword>
<dbReference type="AlphaFoldDB" id="A0A1V6SFQ8"/>
<dbReference type="STRING" id="29845.A0A1V6SFQ8"/>
<feature type="domain" description="Alpha galactosidase C-terminal" evidence="15">
    <location>
        <begin position="328"/>
        <end position="400"/>
    </location>
</feature>
<dbReference type="Proteomes" id="UP000191518">
    <property type="component" value="Unassembled WGS sequence"/>
</dbReference>
<dbReference type="InterPro" id="IPR017853">
    <property type="entry name" value="GH"/>
</dbReference>
<evidence type="ECO:0000313" key="17">
    <source>
        <dbReference type="Proteomes" id="UP000191518"/>
    </source>
</evidence>
<evidence type="ECO:0000256" key="4">
    <source>
        <dbReference type="ARBA" id="ARBA00012755"/>
    </source>
</evidence>
<proteinExistence type="inferred from homology"/>
<dbReference type="InterPro" id="IPR002241">
    <property type="entry name" value="Glyco_hydro_27"/>
</dbReference>
<dbReference type="InterPro" id="IPR013780">
    <property type="entry name" value="Glyco_hydro_b"/>
</dbReference>
<evidence type="ECO:0000256" key="2">
    <source>
        <dbReference type="ARBA" id="ARBA00004613"/>
    </source>
</evidence>
<feature type="chain" id="PRO_5012980605" description="Alpha-galactosidase" evidence="14">
    <location>
        <begin position="20"/>
        <end position="668"/>
    </location>
</feature>
<gene>
    <name evidence="16" type="ORF">PENVUL_c001G07977</name>
</gene>
<evidence type="ECO:0000256" key="6">
    <source>
        <dbReference type="ARBA" id="ARBA00022729"/>
    </source>
</evidence>
<comment type="subcellular location">
    <subcellularLocation>
        <location evidence="2">Secreted</location>
    </subcellularLocation>
</comment>
<comment type="similarity">
    <text evidence="3 13">Belongs to the glycosyl hydrolase 27 family.</text>
</comment>
<keyword evidence="11 13" id="KW-0326">Glycosidase</keyword>
<dbReference type="CDD" id="cd04081">
    <property type="entry name" value="CBM35_galactosidase-like"/>
    <property type="match status" value="1"/>
</dbReference>
<keyword evidence="9" id="KW-0325">Glycoprotein</keyword>
<dbReference type="Gene3D" id="2.60.40.1180">
    <property type="entry name" value="Golgi alpha-mannosidase II"/>
    <property type="match status" value="1"/>
</dbReference>
<evidence type="ECO:0000259" key="15">
    <source>
        <dbReference type="Pfam" id="PF17801"/>
    </source>
</evidence>
<dbReference type="CDD" id="cd14792">
    <property type="entry name" value="GH27"/>
    <property type="match status" value="1"/>
</dbReference>
<dbReference type="GO" id="GO:0000272">
    <property type="term" value="P:polysaccharide catabolic process"/>
    <property type="evidence" value="ECO:0007669"/>
    <property type="project" value="UniProtKB-KW"/>
</dbReference>
<keyword evidence="17" id="KW-1185">Reference proteome</keyword>
<evidence type="ECO:0000256" key="1">
    <source>
        <dbReference type="ARBA" id="ARBA00001255"/>
    </source>
</evidence>
<evidence type="ECO:0000256" key="10">
    <source>
        <dbReference type="ARBA" id="ARBA00023277"/>
    </source>
</evidence>
<dbReference type="FunFam" id="3.20.20.70:FF:000197">
    <property type="entry name" value="Alpha-galactosidase"/>
    <property type="match status" value="1"/>
</dbReference>
<dbReference type="Pfam" id="PF17801">
    <property type="entry name" value="Melibiase_C"/>
    <property type="match status" value="1"/>
</dbReference>
<sequence length="668" mass="72256">MLYILALLVSFSLCINATALRPRLNDGVATTPPMGWSSYNHYSCSPNEAIIRSNAKALVDLGLDALGYRYVGIDCGWTVAHRLSNGSLTWNETLFPSGFPALGEYIHDLGLLFGVYEDAGINTCDTGIEQAGSLFHEQQDAATFMSWNIDALKYDNCYSQEDTGYPNVEYTPSTSPRPRYANMTNALAAQGKKVLFQICEWGVDFPALWAPELGHTWRIGNDIIPAWRAIFRTLNQAVPQTKFAAPGQWPDLDMMEVGNEILTTPEEQTHFSLWAILKSPLVIGGALKDERTAISDASLSILSNKDVIAFNQDSLGQSASLRRRWSDQGYEVWSGPLSGDRTVAAVINWAGEARELTLNLPDIGLQSAATVKNIWRKKTSSNTKTAYTASVEPHGVMLLEFQNTAPAGTYSSGKFATVNGNRTTFHSVYANTTSPNHTITIEFSATATSNTTLLLQSSSERVSLPVPISAQSISTRISLTAGSSNKIIIWSSGSTKSIKSIRISAPSGRYYPCTSFTLGGSTKLEGCDTGFCTPVGSKIGYITADSTAQVTIPATVGDGSGNITAAKYLEIDYINNDIALATSWDWGSSSRNLTISVNGGDAVRLEVPLTGRHSELFGPAKGWWDSSRLGVLVDGWKNGPNDVVIGNEVSGDVFQTYGADFVGLHVYD</sequence>
<keyword evidence="7 13" id="KW-0378">Hydrolase</keyword>
<keyword evidence="6 14" id="KW-0732">Signal</keyword>
<comment type="catalytic activity">
    <reaction evidence="1 13">
        <text>Hydrolysis of terminal, non-reducing alpha-D-galactose residues in alpha-D-galactosides, including galactose oligosaccharides, galactomannans and galactolipids.</text>
        <dbReference type="EC" id="3.2.1.22"/>
    </reaction>
</comment>
<dbReference type="InterPro" id="IPR041233">
    <property type="entry name" value="Melibiase_C"/>
</dbReference>
<evidence type="ECO:0000256" key="7">
    <source>
        <dbReference type="ARBA" id="ARBA00022801"/>
    </source>
</evidence>
<dbReference type="PANTHER" id="PTHR11452">
    <property type="entry name" value="ALPHA-GALACTOSIDASE/ALPHA-N-ACETYLGALACTOSAMINIDASE"/>
    <property type="match status" value="1"/>
</dbReference>
<dbReference type="SUPFAM" id="SSF51445">
    <property type="entry name" value="(Trans)glycosidases"/>
    <property type="match status" value="1"/>
</dbReference>
<evidence type="ECO:0000256" key="13">
    <source>
        <dbReference type="RuleBase" id="RU361168"/>
    </source>
</evidence>
<evidence type="ECO:0000256" key="9">
    <source>
        <dbReference type="ARBA" id="ARBA00023180"/>
    </source>
</evidence>
<comment type="caution">
    <text evidence="16">The sequence shown here is derived from an EMBL/GenBank/DDBJ whole genome shotgun (WGS) entry which is preliminary data.</text>
</comment>
<protein>
    <recommendedName>
        <fullName evidence="4 13">Alpha-galactosidase</fullName>
        <ecNumber evidence="4 13">3.2.1.22</ecNumber>
    </recommendedName>
    <alternativeName>
        <fullName evidence="13">Melibiase</fullName>
    </alternativeName>
</protein>
<reference evidence="17" key="1">
    <citation type="journal article" date="2017" name="Nat. Microbiol.">
        <title>Global analysis of biosynthetic gene clusters reveals vast potential of secondary metabolite production in Penicillium species.</title>
        <authorList>
            <person name="Nielsen J.C."/>
            <person name="Grijseels S."/>
            <person name="Prigent S."/>
            <person name="Ji B."/>
            <person name="Dainat J."/>
            <person name="Nielsen K.F."/>
            <person name="Frisvad J.C."/>
            <person name="Workman M."/>
            <person name="Nielsen J."/>
        </authorList>
    </citation>
    <scope>NUCLEOTIDE SEQUENCE [LARGE SCALE GENOMIC DNA]</scope>
    <source>
        <strain evidence="17">IBT 29486</strain>
    </source>
</reference>
<keyword evidence="12" id="KW-0624">Polysaccharide degradation</keyword>
<dbReference type="GO" id="GO:0004557">
    <property type="term" value="F:alpha-galactosidase activity"/>
    <property type="evidence" value="ECO:0007669"/>
    <property type="project" value="UniProtKB-EC"/>
</dbReference>
<evidence type="ECO:0000256" key="3">
    <source>
        <dbReference type="ARBA" id="ARBA00009743"/>
    </source>
</evidence>
<dbReference type="GO" id="GO:0005576">
    <property type="term" value="C:extracellular region"/>
    <property type="evidence" value="ECO:0007669"/>
    <property type="project" value="UniProtKB-SubCell"/>
</dbReference>
<keyword evidence="8 13" id="KW-1015">Disulfide bond</keyword>
<evidence type="ECO:0000313" key="16">
    <source>
        <dbReference type="EMBL" id="OQE12599.1"/>
    </source>
</evidence>
<dbReference type="FunFam" id="2.60.40.1180:FF:000008">
    <property type="entry name" value="Alpha-galactosidase"/>
    <property type="match status" value="1"/>
</dbReference>
<evidence type="ECO:0000256" key="14">
    <source>
        <dbReference type="SAM" id="SignalP"/>
    </source>
</evidence>
<dbReference type="EC" id="3.2.1.22" evidence="4 13"/>
<evidence type="ECO:0000256" key="5">
    <source>
        <dbReference type="ARBA" id="ARBA00022525"/>
    </source>
</evidence>
<dbReference type="PRINTS" id="PR00740">
    <property type="entry name" value="GLHYDRLASE27"/>
</dbReference>
<dbReference type="PANTHER" id="PTHR11452:SF75">
    <property type="entry name" value="ALPHA-GALACTOSIDASE MEL1"/>
    <property type="match status" value="1"/>
</dbReference>
<dbReference type="Gene3D" id="3.20.20.70">
    <property type="entry name" value="Aldolase class I"/>
    <property type="match status" value="1"/>
</dbReference>